<reference evidence="7 8" key="1">
    <citation type="journal article" date="2017" name="DNA Res.">
        <title>Complete genome sequence and expression profile of the commercial lytic enzyme producer Lysobacter enzymogenes M497-1.</title>
        <authorList>
            <person name="Takami H."/>
            <person name="Toyoda A."/>
            <person name="Uchiyama I."/>
            <person name="Itoh T."/>
            <person name="Takaki Y."/>
            <person name="Arai W."/>
            <person name="Nishi S."/>
            <person name="Kawai M."/>
            <person name="Shinya K."/>
            <person name="Ikeda H."/>
        </authorList>
    </citation>
    <scope>NUCLEOTIDE SEQUENCE [LARGE SCALE GENOMIC DNA]</scope>
    <source>
        <strain evidence="7 8">M497-1</strain>
    </source>
</reference>
<evidence type="ECO:0000256" key="4">
    <source>
        <dbReference type="ARBA" id="ARBA00023136"/>
    </source>
</evidence>
<evidence type="ECO:0000256" key="3">
    <source>
        <dbReference type="ARBA" id="ARBA00022989"/>
    </source>
</evidence>
<dbReference type="Proteomes" id="UP000218824">
    <property type="component" value="Chromosome"/>
</dbReference>
<dbReference type="AlphaFoldDB" id="A0AAU9AHU2"/>
<sequence length="226" mass="23516">MGSPDVSQTYGRGSRFSRAMGVLGVIGVVAVMAWLVWSLMQGAGPTAKRQPPRITQVILPPPPPPPPPEPEKTTEEPKPIENTPFESIEPPKQDSAEPPGDPLTADAGPGNNEFGLQAGEGGGGTRIGGKGGGGNPYAGYAAMVQRTVQQYLQQGEKTRKGRYSATVAMWLNPDGTIQRSQVIAGTGKPELDAAIVAALQGRSLPQAPPAEMPQPINLRIGAVSPG</sequence>
<keyword evidence="3 6" id="KW-1133">Transmembrane helix</keyword>
<dbReference type="GO" id="GO:0016020">
    <property type="term" value="C:membrane"/>
    <property type="evidence" value="ECO:0007669"/>
    <property type="project" value="UniProtKB-SubCell"/>
</dbReference>
<keyword evidence="4 6" id="KW-0472">Membrane</keyword>
<dbReference type="Pfam" id="PF13103">
    <property type="entry name" value="TonB_2"/>
    <property type="match status" value="1"/>
</dbReference>
<gene>
    <name evidence="7" type="ORF">LEN_2717</name>
</gene>
<evidence type="ECO:0000256" key="6">
    <source>
        <dbReference type="SAM" id="Phobius"/>
    </source>
</evidence>
<evidence type="ECO:0008006" key="9">
    <source>
        <dbReference type="Google" id="ProtNLM"/>
    </source>
</evidence>
<dbReference type="NCBIfam" id="TIGR01352">
    <property type="entry name" value="tonB_Cterm"/>
    <property type="match status" value="1"/>
</dbReference>
<feature type="region of interest" description="Disordered" evidence="5">
    <location>
        <begin position="44"/>
        <end position="130"/>
    </location>
</feature>
<feature type="compositionally biased region" description="Pro residues" evidence="5">
    <location>
        <begin position="59"/>
        <end position="68"/>
    </location>
</feature>
<feature type="compositionally biased region" description="Basic and acidic residues" evidence="5">
    <location>
        <begin position="69"/>
        <end position="79"/>
    </location>
</feature>
<name>A0AAU9AHU2_LYSEN</name>
<feature type="transmembrane region" description="Helical" evidence="6">
    <location>
        <begin position="20"/>
        <end position="40"/>
    </location>
</feature>
<accession>A0AAU9AHU2</accession>
<evidence type="ECO:0000313" key="8">
    <source>
        <dbReference type="Proteomes" id="UP000218824"/>
    </source>
</evidence>
<dbReference type="Gene3D" id="3.30.1150.10">
    <property type="match status" value="1"/>
</dbReference>
<evidence type="ECO:0000256" key="2">
    <source>
        <dbReference type="ARBA" id="ARBA00022692"/>
    </source>
</evidence>
<dbReference type="InterPro" id="IPR006260">
    <property type="entry name" value="TonB/TolA_C"/>
</dbReference>
<dbReference type="EMBL" id="AP014940">
    <property type="protein sequence ID" value="BAV98204.1"/>
    <property type="molecule type" value="Genomic_DNA"/>
</dbReference>
<protein>
    <recommendedName>
        <fullName evidence="9">TonB family protein</fullName>
    </recommendedName>
</protein>
<feature type="compositionally biased region" description="Gly residues" evidence="5">
    <location>
        <begin position="118"/>
        <end position="130"/>
    </location>
</feature>
<proteinExistence type="predicted"/>
<evidence type="ECO:0000256" key="1">
    <source>
        <dbReference type="ARBA" id="ARBA00004167"/>
    </source>
</evidence>
<dbReference type="KEGG" id="lem:LEN_2717"/>
<keyword evidence="2 6" id="KW-0812">Transmembrane</keyword>
<organism evidence="7 8">
    <name type="scientific">Lysobacter enzymogenes</name>
    <dbReference type="NCBI Taxonomy" id="69"/>
    <lineage>
        <taxon>Bacteria</taxon>
        <taxon>Pseudomonadati</taxon>
        <taxon>Pseudomonadota</taxon>
        <taxon>Gammaproteobacteria</taxon>
        <taxon>Lysobacterales</taxon>
        <taxon>Lysobacteraceae</taxon>
        <taxon>Lysobacter</taxon>
    </lineage>
</organism>
<evidence type="ECO:0000256" key="5">
    <source>
        <dbReference type="SAM" id="MobiDB-lite"/>
    </source>
</evidence>
<dbReference type="SUPFAM" id="SSF74653">
    <property type="entry name" value="TolA/TonB C-terminal domain"/>
    <property type="match status" value="1"/>
</dbReference>
<comment type="subcellular location">
    <subcellularLocation>
        <location evidence="1">Membrane</location>
        <topology evidence="1">Single-pass membrane protein</topology>
    </subcellularLocation>
</comment>
<evidence type="ECO:0000313" key="7">
    <source>
        <dbReference type="EMBL" id="BAV98204.1"/>
    </source>
</evidence>